<dbReference type="GeneID" id="84222022"/>
<feature type="binding site" evidence="5">
    <location>
        <position position="164"/>
    </location>
    <ligand>
        <name>Mn(2+)</name>
        <dbReference type="ChEBI" id="CHEBI:29035"/>
    </ligand>
</feature>
<evidence type="ECO:0000313" key="11">
    <source>
        <dbReference type="Proteomes" id="UP000050320"/>
    </source>
</evidence>
<dbReference type="InterPro" id="IPR036314">
    <property type="entry name" value="SOD_C_sf"/>
</dbReference>
<evidence type="ECO:0000256" key="3">
    <source>
        <dbReference type="ARBA" id="ARBA00022723"/>
    </source>
</evidence>
<dbReference type="AlphaFoldDB" id="A0A0N8VKL2"/>
<dbReference type="EMBL" id="LJCQ01000129">
    <property type="protein sequence ID" value="KPV47133.1"/>
    <property type="molecule type" value="Genomic_DNA"/>
</dbReference>
<dbReference type="OrthoDB" id="32917at2157"/>
<feature type="binding site" evidence="5">
    <location>
        <position position="28"/>
    </location>
    <ligand>
        <name>Mn(2+)</name>
        <dbReference type="ChEBI" id="CHEBI:29035"/>
    </ligand>
</feature>
<dbReference type="SMR" id="A0A0N8VKL2"/>
<feature type="domain" description="Manganese/iron superoxide dismutase C-terminal" evidence="8">
    <location>
        <begin position="96"/>
        <end position="193"/>
    </location>
</feature>
<organism evidence="10 11">
    <name type="scientific">Acidiplasma aeolicum</name>
    <dbReference type="NCBI Taxonomy" id="507754"/>
    <lineage>
        <taxon>Archaea</taxon>
        <taxon>Methanobacteriati</taxon>
        <taxon>Thermoplasmatota</taxon>
        <taxon>Thermoplasmata</taxon>
        <taxon>Thermoplasmatales</taxon>
        <taxon>Ferroplasmaceae</taxon>
        <taxon>Acidiplasma</taxon>
    </lineage>
</organism>
<dbReference type="Proteomes" id="UP000050320">
    <property type="component" value="Unassembled WGS sequence"/>
</dbReference>
<dbReference type="Gene3D" id="1.10.287.990">
    <property type="entry name" value="Fe,Mn superoxide dismutase (SOD) domain"/>
    <property type="match status" value="1"/>
</dbReference>
<evidence type="ECO:0000256" key="5">
    <source>
        <dbReference type="PIRSR" id="PIRSR000349-1"/>
    </source>
</evidence>
<feature type="domain" description="Manganese/iron superoxide dismutase N-terminal" evidence="7">
    <location>
        <begin position="20"/>
        <end position="86"/>
    </location>
</feature>
<evidence type="ECO:0000313" key="12">
    <source>
        <dbReference type="Proteomes" id="UP000050515"/>
    </source>
</evidence>
<dbReference type="InterPro" id="IPR050265">
    <property type="entry name" value="Fe/Mn_Superoxide_Dismutase"/>
</dbReference>
<dbReference type="SUPFAM" id="SSF46609">
    <property type="entry name" value="Fe,Mn superoxide dismutase (SOD), N-terminal domain"/>
    <property type="match status" value="1"/>
</dbReference>
<sequence length="207" mass="24189">MATETWEVKEKLRPRGLDGISDTQIDYHFDAHYKGYVAKLNEIWSKLPSVDLSKANQNYSDLREMKLEETFNYDGSMLHEYYFESLTKDHVEMPASVKEQIEKDFGSYENFVALFKATGTAFRGWAHLIFDLNYGKLRVVGADIHSAAAIWNALMILPLDVYEHAYYVDYGAKRAPYLDAFMKNVNWKVVEKRLERAKRVYEAFKKE</sequence>
<dbReference type="InterPro" id="IPR019831">
    <property type="entry name" value="Mn/Fe_SOD_N"/>
</dbReference>
<dbReference type="Pfam" id="PF00081">
    <property type="entry name" value="Sod_Fe_N"/>
    <property type="match status" value="1"/>
</dbReference>
<dbReference type="RefSeq" id="WP_048102040.1">
    <property type="nucleotide sequence ID" value="NZ_JBBYJF010000001.1"/>
</dbReference>
<feature type="binding site" evidence="5">
    <location>
        <position position="79"/>
    </location>
    <ligand>
        <name>Mn(2+)</name>
        <dbReference type="ChEBI" id="CHEBI:29035"/>
    </ligand>
</feature>
<keyword evidence="11" id="KW-1185">Reference proteome</keyword>
<accession>A0A0N8VKL2</accession>
<reference evidence="9 12" key="1">
    <citation type="submission" date="2015-09" db="EMBL/GenBank/DDBJ databases">
        <title>Draft genome sequence of Acidiplasma aeolicum DSM 18409.</title>
        <authorList>
            <person name="Hemp J."/>
        </authorList>
    </citation>
    <scope>NUCLEOTIDE SEQUENCE [LARGE SCALE GENOMIC DNA]</scope>
    <source>
        <strain evidence="9 12">V</strain>
    </source>
</reference>
<comment type="similarity">
    <text evidence="1 6">Belongs to the iron/manganese superoxide dismutase family.</text>
</comment>
<evidence type="ECO:0000256" key="6">
    <source>
        <dbReference type="RuleBase" id="RU000414"/>
    </source>
</evidence>
<evidence type="ECO:0000259" key="8">
    <source>
        <dbReference type="Pfam" id="PF02777"/>
    </source>
</evidence>
<evidence type="ECO:0000313" key="9">
    <source>
        <dbReference type="EMBL" id="KPV47133.1"/>
    </source>
</evidence>
<evidence type="ECO:0000313" key="10">
    <source>
        <dbReference type="EMBL" id="KQB34036.1"/>
    </source>
</evidence>
<keyword evidence="4 6" id="KW-0560">Oxidoreductase</keyword>
<dbReference type="PIRSF" id="PIRSF000349">
    <property type="entry name" value="SODismutase"/>
    <property type="match status" value="1"/>
</dbReference>
<name>A0A0N8VKL2_9ARCH</name>
<dbReference type="GO" id="GO:0046872">
    <property type="term" value="F:metal ion binding"/>
    <property type="evidence" value="ECO:0007669"/>
    <property type="project" value="UniProtKB-KW"/>
</dbReference>
<dbReference type="InterPro" id="IPR001189">
    <property type="entry name" value="Mn/Fe_SOD"/>
</dbReference>
<dbReference type="EMBL" id="LKBG01000260">
    <property type="protein sequence ID" value="KQB34036.1"/>
    <property type="molecule type" value="Genomic_DNA"/>
</dbReference>
<keyword evidence="3 5" id="KW-0479">Metal-binding</keyword>
<reference evidence="10 11" key="2">
    <citation type="submission" date="2015-09" db="EMBL/GenBank/DDBJ databases">
        <title>Heavy metals and arsenic resistance mechanisms in polyextremophilic archaea of the family Ferroplasmaceae.</title>
        <authorList>
            <person name="Bulaev A.G."/>
            <person name="Kanygina A.V."/>
        </authorList>
    </citation>
    <scope>NUCLEOTIDE SEQUENCE [LARGE SCALE GENOMIC DNA]</scope>
    <source>
        <strain evidence="10 11">VT</strain>
    </source>
</reference>
<dbReference type="PATRIC" id="fig|507754.4.peg.822"/>
<comment type="catalytic activity">
    <reaction evidence="6">
        <text>2 superoxide + 2 H(+) = H2O2 + O2</text>
        <dbReference type="Rhea" id="RHEA:20696"/>
        <dbReference type="ChEBI" id="CHEBI:15378"/>
        <dbReference type="ChEBI" id="CHEBI:15379"/>
        <dbReference type="ChEBI" id="CHEBI:16240"/>
        <dbReference type="ChEBI" id="CHEBI:18421"/>
        <dbReference type="EC" id="1.15.1.1"/>
    </reaction>
</comment>
<comment type="function">
    <text evidence="6">Destroys radicals which are normally produced within the cells and which are toxic to biological systems.</text>
</comment>
<evidence type="ECO:0000256" key="4">
    <source>
        <dbReference type="ARBA" id="ARBA00023002"/>
    </source>
</evidence>
<dbReference type="InterPro" id="IPR019832">
    <property type="entry name" value="Mn/Fe_SOD_C"/>
</dbReference>
<evidence type="ECO:0000259" key="7">
    <source>
        <dbReference type="Pfam" id="PF00081"/>
    </source>
</evidence>
<dbReference type="Gene3D" id="3.55.40.20">
    <property type="entry name" value="Iron/manganese superoxide dismutase, C-terminal domain"/>
    <property type="match status" value="1"/>
</dbReference>
<dbReference type="Proteomes" id="UP000050515">
    <property type="component" value="Unassembled WGS sequence"/>
</dbReference>
<dbReference type="InterPro" id="IPR036324">
    <property type="entry name" value="Mn/Fe_SOD_N_sf"/>
</dbReference>
<dbReference type="GO" id="GO:0004784">
    <property type="term" value="F:superoxide dismutase activity"/>
    <property type="evidence" value="ECO:0007669"/>
    <property type="project" value="UniProtKB-EC"/>
</dbReference>
<feature type="binding site" evidence="5">
    <location>
        <position position="160"/>
    </location>
    <ligand>
        <name>Mn(2+)</name>
        <dbReference type="ChEBI" id="CHEBI:29035"/>
    </ligand>
</feature>
<dbReference type="SUPFAM" id="SSF54719">
    <property type="entry name" value="Fe,Mn superoxide dismutase (SOD), C-terminal domain"/>
    <property type="match status" value="1"/>
</dbReference>
<dbReference type="PANTHER" id="PTHR11404">
    <property type="entry name" value="SUPEROXIDE DISMUTASE 2"/>
    <property type="match status" value="1"/>
</dbReference>
<evidence type="ECO:0000256" key="2">
    <source>
        <dbReference type="ARBA" id="ARBA00012682"/>
    </source>
</evidence>
<dbReference type="Pfam" id="PF02777">
    <property type="entry name" value="Sod_Fe_C"/>
    <property type="match status" value="1"/>
</dbReference>
<comment type="caution">
    <text evidence="10">The sequence shown here is derived from an EMBL/GenBank/DDBJ whole genome shotgun (WGS) entry which is preliminary data.</text>
</comment>
<dbReference type="PANTHER" id="PTHR11404:SF6">
    <property type="entry name" value="SUPEROXIDE DISMUTASE [MN], MITOCHONDRIAL"/>
    <property type="match status" value="1"/>
</dbReference>
<protein>
    <recommendedName>
        <fullName evidence="2 6">Superoxide dismutase</fullName>
        <ecNumber evidence="2 6">1.15.1.1</ecNumber>
    </recommendedName>
</protein>
<evidence type="ECO:0000256" key="1">
    <source>
        <dbReference type="ARBA" id="ARBA00008714"/>
    </source>
</evidence>
<gene>
    <name evidence="10" type="ORF">AOG54_05860</name>
    <name evidence="9" type="ORF">SE19_02370</name>
</gene>
<proteinExistence type="inferred from homology"/>
<dbReference type="EC" id="1.15.1.1" evidence="2 6"/>